<reference evidence="1" key="1">
    <citation type="submission" date="2018-06" db="EMBL/GenBank/DDBJ databases">
        <authorList>
            <person name="Zhirakovskaya E."/>
        </authorList>
    </citation>
    <scope>NUCLEOTIDE SEQUENCE</scope>
</reference>
<accession>A0A3B0WYZ2</accession>
<sequence length="90" mass="9805">MGIYSFDLKSVFKAEGDVTIDGVTSPGSILEEANVFAPLLLIGLDFLFSFTSKWRMATRVGFVAGRYKDVSSVVVQVGINVQYYVSVTSV</sequence>
<dbReference type="EMBL" id="UOFI01000005">
    <property type="protein sequence ID" value="VAW60741.1"/>
    <property type="molecule type" value="Genomic_DNA"/>
</dbReference>
<evidence type="ECO:0000313" key="1">
    <source>
        <dbReference type="EMBL" id="VAW60741.1"/>
    </source>
</evidence>
<dbReference type="AlphaFoldDB" id="A0A3B0WYZ2"/>
<gene>
    <name evidence="1" type="ORF">MNBD_GAMMA09-1502</name>
</gene>
<protein>
    <submittedName>
        <fullName evidence="1">Uncharacterized protein</fullName>
    </submittedName>
</protein>
<proteinExistence type="predicted"/>
<organism evidence="1">
    <name type="scientific">hydrothermal vent metagenome</name>
    <dbReference type="NCBI Taxonomy" id="652676"/>
    <lineage>
        <taxon>unclassified sequences</taxon>
        <taxon>metagenomes</taxon>
        <taxon>ecological metagenomes</taxon>
    </lineage>
</organism>
<name>A0A3B0WYZ2_9ZZZZ</name>